<protein>
    <submittedName>
        <fullName evidence="1">Uncharacterized protein</fullName>
    </submittedName>
</protein>
<comment type="caution">
    <text evidence="1">The sequence shown here is derived from an EMBL/GenBank/DDBJ whole genome shotgun (WGS) entry which is preliminary data.</text>
</comment>
<sequence>HGASVTAYKEVTMPRNKATYNILYLWFLEGFPLLERLSSYLVV</sequence>
<dbReference type="AlphaFoldDB" id="X0X5M8"/>
<evidence type="ECO:0000313" key="1">
    <source>
        <dbReference type="EMBL" id="GAG38499.1"/>
    </source>
</evidence>
<feature type="non-terminal residue" evidence="1">
    <location>
        <position position="1"/>
    </location>
</feature>
<dbReference type="EMBL" id="BARS01042014">
    <property type="protein sequence ID" value="GAG38499.1"/>
    <property type="molecule type" value="Genomic_DNA"/>
</dbReference>
<organism evidence="1">
    <name type="scientific">marine sediment metagenome</name>
    <dbReference type="NCBI Taxonomy" id="412755"/>
    <lineage>
        <taxon>unclassified sequences</taxon>
        <taxon>metagenomes</taxon>
        <taxon>ecological metagenomes</taxon>
    </lineage>
</organism>
<proteinExistence type="predicted"/>
<accession>X0X5M8</accession>
<gene>
    <name evidence="1" type="ORF">S01H1_63801</name>
</gene>
<reference evidence="1" key="1">
    <citation type="journal article" date="2014" name="Front. Microbiol.">
        <title>High frequency of phylogenetically diverse reductive dehalogenase-homologous genes in deep subseafloor sedimentary metagenomes.</title>
        <authorList>
            <person name="Kawai M."/>
            <person name="Futagami T."/>
            <person name="Toyoda A."/>
            <person name="Takaki Y."/>
            <person name="Nishi S."/>
            <person name="Hori S."/>
            <person name="Arai W."/>
            <person name="Tsubouchi T."/>
            <person name="Morono Y."/>
            <person name="Uchiyama I."/>
            <person name="Ito T."/>
            <person name="Fujiyama A."/>
            <person name="Inagaki F."/>
            <person name="Takami H."/>
        </authorList>
    </citation>
    <scope>NUCLEOTIDE SEQUENCE</scope>
    <source>
        <strain evidence="1">Expedition CK06-06</strain>
    </source>
</reference>
<name>X0X5M8_9ZZZZ</name>